<proteinExistence type="predicted"/>
<organism evidence="1 2">
    <name type="scientific">Austropuccinia psidii MF-1</name>
    <dbReference type="NCBI Taxonomy" id="1389203"/>
    <lineage>
        <taxon>Eukaryota</taxon>
        <taxon>Fungi</taxon>
        <taxon>Dikarya</taxon>
        <taxon>Basidiomycota</taxon>
        <taxon>Pucciniomycotina</taxon>
        <taxon>Pucciniomycetes</taxon>
        <taxon>Pucciniales</taxon>
        <taxon>Sphaerophragmiaceae</taxon>
        <taxon>Austropuccinia</taxon>
    </lineage>
</organism>
<reference evidence="1" key="1">
    <citation type="submission" date="2021-03" db="EMBL/GenBank/DDBJ databases">
        <title>Draft genome sequence of rust myrtle Austropuccinia psidii MF-1, a brazilian biotype.</title>
        <authorList>
            <person name="Quecine M.C."/>
            <person name="Pachon D.M.R."/>
            <person name="Bonatelli M.L."/>
            <person name="Correr F.H."/>
            <person name="Franceschini L.M."/>
            <person name="Leite T.F."/>
            <person name="Margarido G.R.A."/>
            <person name="Almeida C.A."/>
            <person name="Ferrarezi J.A."/>
            <person name="Labate C.A."/>
        </authorList>
    </citation>
    <scope>NUCLEOTIDE SEQUENCE</scope>
    <source>
        <strain evidence="1">MF-1</strain>
    </source>
</reference>
<keyword evidence="2" id="KW-1185">Reference proteome</keyword>
<evidence type="ECO:0000313" key="1">
    <source>
        <dbReference type="EMBL" id="MBW0519755.1"/>
    </source>
</evidence>
<dbReference type="EMBL" id="AVOT02027624">
    <property type="protein sequence ID" value="MBW0519755.1"/>
    <property type="molecule type" value="Genomic_DNA"/>
</dbReference>
<protein>
    <submittedName>
        <fullName evidence="1">Uncharacterized protein</fullName>
    </submittedName>
</protein>
<sequence length="83" mass="9375">MLNQPASIEFLRKIAPVIDKYSDVDKLLSHALTLEGLHVMLETIYQSFIKKIHLDGIHRSDLLDLTLTFVAPKFDQVNPLASS</sequence>
<accession>A0A9Q3EII1</accession>
<gene>
    <name evidence="1" type="ORF">O181_059470</name>
</gene>
<evidence type="ECO:0000313" key="2">
    <source>
        <dbReference type="Proteomes" id="UP000765509"/>
    </source>
</evidence>
<dbReference type="Proteomes" id="UP000765509">
    <property type="component" value="Unassembled WGS sequence"/>
</dbReference>
<name>A0A9Q3EII1_9BASI</name>
<dbReference type="AlphaFoldDB" id="A0A9Q3EII1"/>
<comment type="caution">
    <text evidence="1">The sequence shown here is derived from an EMBL/GenBank/DDBJ whole genome shotgun (WGS) entry which is preliminary data.</text>
</comment>